<dbReference type="Pfam" id="PF16483">
    <property type="entry name" value="Glyco_hydro_64"/>
    <property type="match status" value="1"/>
</dbReference>
<dbReference type="InterPro" id="IPR032477">
    <property type="entry name" value="Glyco_hydro_64"/>
</dbReference>
<organism evidence="2 3">
    <name type="scientific">Mycobacterium intermedium</name>
    <dbReference type="NCBI Taxonomy" id="28445"/>
    <lineage>
        <taxon>Bacteria</taxon>
        <taxon>Bacillati</taxon>
        <taxon>Actinomycetota</taxon>
        <taxon>Actinomycetes</taxon>
        <taxon>Mycobacteriales</taxon>
        <taxon>Mycobacteriaceae</taxon>
        <taxon>Mycobacterium</taxon>
        <taxon>Mycobacterium simiae complex</taxon>
    </lineage>
</organism>
<comment type="caution">
    <text evidence="2">The sequence shown here is derived from an EMBL/GenBank/DDBJ whole genome shotgun (WGS) entry which is preliminary data.</text>
</comment>
<reference evidence="2 3" key="1">
    <citation type="submission" date="2017-02" db="EMBL/GenBank/DDBJ databases">
        <title>The new phylogeny of genus Mycobacterium.</title>
        <authorList>
            <person name="Tortoli E."/>
            <person name="Trovato A."/>
            <person name="Cirillo D.M."/>
        </authorList>
    </citation>
    <scope>NUCLEOTIDE SEQUENCE [LARGE SCALE GENOMIC DNA]</scope>
    <source>
        <strain evidence="2 3">DSM 44049</strain>
    </source>
</reference>
<dbReference type="InterPro" id="IPR037176">
    <property type="entry name" value="Osmotin/thaumatin-like_sf"/>
</dbReference>
<accession>A0A1X0EPE0</accession>
<evidence type="ECO:0000313" key="2">
    <source>
        <dbReference type="EMBL" id="ORA87735.1"/>
    </source>
</evidence>
<gene>
    <name evidence="2" type="ORF">BST27_30195</name>
</gene>
<proteinExistence type="predicted"/>
<dbReference type="Gene3D" id="3.30.920.50">
    <property type="entry name" value="Beta-1,3-glucanase, C-terminal domain"/>
    <property type="match status" value="1"/>
</dbReference>
<dbReference type="PANTHER" id="PTHR38165:SF1">
    <property type="entry name" value="GLUCANASE B"/>
    <property type="match status" value="1"/>
</dbReference>
<dbReference type="InterPro" id="IPR037398">
    <property type="entry name" value="Glyco_hydro_64_fam"/>
</dbReference>
<keyword evidence="3" id="KW-1185">Reference proteome</keyword>
<dbReference type="PROSITE" id="PS52006">
    <property type="entry name" value="GH64"/>
    <property type="match status" value="1"/>
</dbReference>
<dbReference type="PANTHER" id="PTHR38165">
    <property type="match status" value="1"/>
</dbReference>
<protein>
    <submittedName>
        <fullName evidence="2">PE-PGRS family protein</fullName>
    </submittedName>
</protein>
<sequence>MNYPNMSFTLADAHNFQIPPEFQGARIWMSIKEPLYIAINPTDTGYAGPDPINTLDPNYSTVYDWFELAYKYNVVHFGGNTSLVDQFGFPYEFTLTQTSSGFDQTRGMTMTRAEFYELFTNTTAPEFHQEIIYDTSGNPIRIIAPRTATPGVLASWLDPSIDSFWTHYATNEFHYDGGNYTVTGHVVGSQFLYDLTPTGGTTTSYVMARPTTAEIFASNGTFVGIDLQGAFLTQLNAAFNRGVANTPEQWANVASYYPTGERWNEWAHFLHIYSLEHLAYGFPFDDAQSQSSVLILNNAQPPTLLTLNLHYLH</sequence>
<dbReference type="EMBL" id="MVHT01000200">
    <property type="protein sequence ID" value="ORA87735.1"/>
    <property type="molecule type" value="Genomic_DNA"/>
</dbReference>
<dbReference type="Gene3D" id="2.60.110.10">
    <property type="entry name" value="Thaumatin"/>
    <property type="match status" value="1"/>
</dbReference>
<evidence type="ECO:0000313" key="3">
    <source>
        <dbReference type="Proteomes" id="UP000192739"/>
    </source>
</evidence>
<dbReference type="Proteomes" id="UP000192739">
    <property type="component" value="Unassembled WGS sequence"/>
</dbReference>
<feature type="domain" description="GH64" evidence="1">
    <location>
        <begin position="1"/>
        <end position="308"/>
    </location>
</feature>
<evidence type="ECO:0000259" key="1">
    <source>
        <dbReference type="PROSITE" id="PS52006"/>
    </source>
</evidence>
<name>A0A1X0EPE0_MYCIE</name>
<dbReference type="InterPro" id="IPR042517">
    <property type="entry name" value="Glyco_hydro_64_N_2"/>
</dbReference>
<dbReference type="AlphaFoldDB" id="A0A1X0EPE0"/>